<organism evidence="1 2">
    <name type="scientific">Ligilactobacillus salivarius NIAS840</name>
    <dbReference type="NCBI Taxonomy" id="1029822"/>
    <lineage>
        <taxon>Bacteria</taxon>
        <taxon>Bacillati</taxon>
        <taxon>Bacillota</taxon>
        <taxon>Bacilli</taxon>
        <taxon>Lactobacillales</taxon>
        <taxon>Lactobacillaceae</taxon>
        <taxon>Ligilactobacillus</taxon>
    </lineage>
</organism>
<accession>F5VFZ8</accession>
<dbReference type="RefSeq" id="WP_004563982.1">
    <property type="nucleotide sequence ID" value="NZ_AFMN01000002.1"/>
</dbReference>
<dbReference type="AlphaFoldDB" id="F5VFZ8"/>
<gene>
    <name evidence="1" type="ORF">NIAS840_01718</name>
</gene>
<sequence>MWKVVKIAFGSLVTAGFLFSVSLVCFQHYAKHNASRYYDTKYIPIKHYNYIEADSAHDPNFYKFLTNKGKVITVSEDWFRTSVTHKKEFPSKKHPYGSTRMVLKQVKPKYKLPSYVRFMLEQPTNELIITKYKYDK</sequence>
<dbReference type="Proteomes" id="UP000006227">
    <property type="component" value="Unassembled WGS sequence"/>
</dbReference>
<dbReference type="EMBL" id="AFMN01000002">
    <property type="protein sequence ID" value="EGL98287.1"/>
    <property type="molecule type" value="Genomic_DNA"/>
</dbReference>
<proteinExistence type="predicted"/>
<reference evidence="1 2" key="1">
    <citation type="journal article" date="2011" name="J. Bacteriol.">
        <title>Genome Sequence of Lactobacillus salivarius NIAS840, Isolated from Chicken Intestine.</title>
        <authorList>
            <person name="Ham J.S."/>
            <person name="Kim H.W."/>
            <person name="Seol K.H."/>
            <person name="Jang A."/>
            <person name="Jeong S.G."/>
            <person name="Oh M.H."/>
            <person name="Kim D.H."/>
            <person name="Kang D.K."/>
            <person name="Kim G.B."/>
            <person name="Cha C.J."/>
        </authorList>
    </citation>
    <scope>NUCLEOTIDE SEQUENCE [LARGE SCALE GENOMIC DNA]</scope>
    <source>
        <strain evidence="1 2">NIAS840</strain>
    </source>
</reference>
<protein>
    <submittedName>
        <fullName evidence="1">Uncharacterized protein</fullName>
    </submittedName>
</protein>
<evidence type="ECO:0000313" key="2">
    <source>
        <dbReference type="Proteomes" id="UP000006227"/>
    </source>
</evidence>
<name>F5VFZ8_9LACO</name>
<comment type="caution">
    <text evidence="1">The sequence shown here is derived from an EMBL/GenBank/DDBJ whole genome shotgun (WGS) entry which is preliminary data.</text>
</comment>
<evidence type="ECO:0000313" key="1">
    <source>
        <dbReference type="EMBL" id="EGL98287.1"/>
    </source>
</evidence>